<protein>
    <submittedName>
        <fullName evidence="2">Uncharacterized protein</fullName>
    </submittedName>
</protein>
<proteinExistence type="predicted"/>
<dbReference type="EMBL" id="SEOQ01001826">
    <property type="protein sequence ID" value="TFY50452.1"/>
    <property type="molecule type" value="Genomic_DNA"/>
</dbReference>
<name>A0A4Y9XL62_9AGAM</name>
<accession>A0A4Y9XL62</accession>
<evidence type="ECO:0000256" key="1">
    <source>
        <dbReference type="SAM" id="Phobius"/>
    </source>
</evidence>
<organism evidence="2 3">
    <name type="scientific">Dentipellis fragilis</name>
    <dbReference type="NCBI Taxonomy" id="205917"/>
    <lineage>
        <taxon>Eukaryota</taxon>
        <taxon>Fungi</taxon>
        <taxon>Dikarya</taxon>
        <taxon>Basidiomycota</taxon>
        <taxon>Agaricomycotina</taxon>
        <taxon>Agaricomycetes</taxon>
        <taxon>Russulales</taxon>
        <taxon>Hericiaceae</taxon>
        <taxon>Dentipellis</taxon>
    </lineage>
</organism>
<feature type="transmembrane region" description="Helical" evidence="1">
    <location>
        <begin position="12"/>
        <end position="33"/>
    </location>
</feature>
<comment type="caution">
    <text evidence="2">The sequence shown here is derived from an EMBL/GenBank/DDBJ whole genome shotgun (WGS) entry which is preliminary data.</text>
</comment>
<keyword evidence="3" id="KW-1185">Reference proteome</keyword>
<keyword evidence="1" id="KW-0812">Transmembrane</keyword>
<dbReference type="Proteomes" id="UP000298327">
    <property type="component" value="Unassembled WGS sequence"/>
</dbReference>
<sequence>MFNNVQPSKPENVAIEVWYAISCPCIIFARLLLRMWLTSQQPVTLAIRLGPACPESAPNVVPRMRALRAPVAADVARHPAAQQHRRALRTARPRLVRTKYILSQHCFCMPLDGGGGAE</sequence>
<gene>
    <name evidence="2" type="ORF">EVG20_g11509</name>
</gene>
<reference evidence="2 3" key="1">
    <citation type="submission" date="2019-02" db="EMBL/GenBank/DDBJ databases">
        <title>Genome sequencing of the rare red list fungi Dentipellis fragilis.</title>
        <authorList>
            <person name="Buettner E."/>
            <person name="Kellner H."/>
        </authorList>
    </citation>
    <scope>NUCLEOTIDE SEQUENCE [LARGE SCALE GENOMIC DNA]</scope>
    <source>
        <strain evidence="2 3">DSM 105465</strain>
    </source>
</reference>
<keyword evidence="1" id="KW-1133">Transmembrane helix</keyword>
<dbReference type="AlphaFoldDB" id="A0A4Y9XL62"/>
<evidence type="ECO:0000313" key="2">
    <source>
        <dbReference type="EMBL" id="TFY50452.1"/>
    </source>
</evidence>
<evidence type="ECO:0000313" key="3">
    <source>
        <dbReference type="Proteomes" id="UP000298327"/>
    </source>
</evidence>
<keyword evidence="1" id="KW-0472">Membrane</keyword>